<dbReference type="Proteomes" id="UP000240010">
    <property type="component" value="Unassembled WGS sequence"/>
</dbReference>
<evidence type="ECO:0000313" key="2">
    <source>
        <dbReference type="Proteomes" id="UP000240010"/>
    </source>
</evidence>
<name>A0A2S6HCS4_9GAMM</name>
<evidence type="ECO:0008006" key="3">
    <source>
        <dbReference type="Google" id="ProtNLM"/>
    </source>
</evidence>
<gene>
    <name evidence="1" type="ORF">B0F87_106125</name>
</gene>
<dbReference type="EMBL" id="PTIZ01000006">
    <property type="protein sequence ID" value="PPK75277.1"/>
    <property type="molecule type" value="Genomic_DNA"/>
</dbReference>
<protein>
    <recommendedName>
        <fullName evidence="3">DUF4124 domain-containing protein</fullName>
    </recommendedName>
</protein>
<sequence>MLKHNSLKIRELICIYVMPHQNVLMNIRKNLLHVVGFLLMLGVVSQAYAETGLPSVQVFSPDSFWYKTIPTNVQLHENSAAFVTEFQRQKSAYYGTVNINTWSYASPVYYVGSDAPTTPVEEWDCQKKHFKDKSLADRWSAVPVPAYALPAKGTDAEMSIYQPSTDTLWEFWQMRKENGRWQACWGGRISNASKNAGVFEGHYGTTATGLPFMGGQITAEELKQGEIKHVIGISLVDIENWKVFSWPAHRSDGYNPNNSPNRIPEGLRFRLDPNVNVDALKMHPVGKIIAKAAQKYGFIIWDKAGSISVRVQNPYSYTAMGQANPYATLFSGTESYAILNGFPWERLQFLPMNYGKPD</sequence>
<proteinExistence type="predicted"/>
<comment type="caution">
    <text evidence="1">The sequence shown here is derived from an EMBL/GenBank/DDBJ whole genome shotgun (WGS) entry which is preliminary data.</text>
</comment>
<dbReference type="RefSeq" id="WP_104429140.1">
    <property type="nucleotide sequence ID" value="NZ_PTIZ01000006.1"/>
</dbReference>
<dbReference type="AlphaFoldDB" id="A0A2S6HCS4"/>
<evidence type="ECO:0000313" key="1">
    <source>
        <dbReference type="EMBL" id="PPK75277.1"/>
    </source>
</evidence>
<organism evidence="1 2">
    <name type="scientific">Methylobacter tundripaludum</name>
    <dbReference type="NCBI Taxonomy" id="173365"/>
    <lineage>
        <taxon>Bacteria</taxon>
        <taxon>Pseudomonadati</taxon>
        <taxon>Pseudomonadota</taxon>
        <taxon>Gammaproteobacteria</taxon>
        <taxon>Methylococcales</taxon>
        <taxon>Methylococcaceae</taxon>
        <taxon>Methylobacter</taxon>
    </lineage>
</organism>
<accession>A0A2S6HCS4</accession>
<reference evidence="1 2" key="1">
    <citation type="submission" date="2018-02" db="EMBL/GenBank/DDBJ databases">
        <title>Subsurface microbial communities from deep shales in Ohio and West Virginia, USA.</title>
        <authorList>
            <person name="Wrighton K."/>
        </authorList>
    </citation>
    <scope>NUCLEOTIDE SEQUENCE [LARGE SCALE GENOMIC DNA]</scope>
    <source>
        <strain evidence="1 2">OWC-DMM</strain>
    </source>
</reference>